<accession>A0A272EMP2</accession>
<evidence type="ECO:0000256" key="3">
    <source>
        <dbReference type="ARBA" id="ARBA00022553"/>
    </source>
</evidence>
<evidence type="ECO:0000256" key="6">
    <source>
        <dbReference type="ARBA" id="ARBA00023012"/>
    </source>
</evidence>
<feature type="domain" description="Histidine kinase" evidence="7">
    <location>
        <begin position="14"/>
        <end position="156"/>
    </location>
</feature>
<organism evidence="9 10">
    <name type="scientific">Candidatus Dactylopiibacterium carminicum</name>
    <dbReference type="NCBI Taxonomy" id="857335"/>
    <lineage>
        <taxon>Bacteria</taxon>
        <taxon>Pseudomonadati</taxon>
        <taxon>Pseudomonadota</taxon>
        <taxon>Betaproteobacteria</taxon>
        <taxon>Rhodocyclales</taxon>
        <taxon>Rhodocyclaceae</taxon>
        <taxon>Candidatus Dactylopiibacterium</taxon>
    </lineage>
</organism>
<reference evidence="8 11" key="1">
    <citation type="submission" date="2016-08" db="EMBL/GenBank/DDBJ databases">
        <title>Candidatus Dactylopiibacterium carminicum genome sequence.</title>
        <authorList>
            <person name="Ramirez-Puebla S.T."/>
            <person name="Ormeno-Orrillo E."/>
            <person name="Vera-Ponce De Leon A."/>
            <person name="Luis L."/>
            <person name="Sanchez-Flores A."/>
            <person name="Monica R."/>
            <person name="Martinez-Romero E."/>
        </authorList>
    </citation>
    <scope>NUCLEOTIDE SEQUENCE [LARGE SCALE GENOMIC DNA]</scope>
    <source>
        <strain evidence="8">END1</strain>
    </source>
</reference>
<dbReference type="AlphaFoldDB" id="A0A272EMP2"/>
<proteinExistence type="predicted"/>
<reference evidence="9 10" key="2">
    <citation type="submission" date="2017-07" db="EMBL/GenBank/DDBJ databases">
        <title>Candidatus Dactylopiibacterium carminicum, a nitrogen-fixing symbiont of the cochineal insect Dactylopius coccus and Dactylopius opuntiae (Hemiptera: Coccoidea: Dactylopiidae).</title>
        <authorList>
            <person name="Vera A."/>
        </authorList>
    </citation>
    <scope>NUCLEOTIDE SEQUENCE [LARGE SCALE GENOMIC DNA]</scope>
    <source>
        <strain evidence="9 10">NFDCM</strain>
    </source>
</reference>
<protein>
    <recommendedName>
        <fullName evidence="2">histidine kinase</fullName>
        <ecNumber evidence="2">2.7.13.3</ecNumber>
    </recommendedName>
</protein>
<gene>
    <name evidence="8" type="ORF">BGI27_17065</name>
    <name evidence="9" type="ORF">CGU29_16900</name>
</gene>
<dbReference type="GO" id="GO:0004673">
    <property type="term" value="F:protein histidine kinase activity"/>
    <property type="evidence" value="ECO:0007669"/>
    <property type="project" value="UniProtKB-EC"/>
</dbReference>
<comment type="caution">
    <text evidence="9">The sequence shown here is derived from an EMBL/GenBank/DDBJ whole genome shotgun (WGS) entry which is preliminary data.</text>
</comment>
<keyword evidence="4" id="KW-0808">Transferase</keyword>
<keyword evidence="8" id="KW-0067">ATP-binding</keyword>
<dbReference type="SMART" id="SM00387">
    <property type="entry name" value="HATPase_c"/>
    <property type="match status" value="1"/>
</dbReference>
<dbReference type="EC" id="2.7.13.3" evidence="2"/>
<dbReference type="Proteomes" id="UP000623509">
    <property type="component" value="Unassembled WGS sequence"/>
</dbReference>
<dbReference type="Proteomes" id="UP000216107">
    <property type="component" value="Unassembled WGS sequence"/>
</dbReference>
<name>A0A272EMP2_9RHOO</name>
<dbReference type="PANTHER" id="PTHR44936">
    <property type="entry name" value="SENSOR PROTEIN CREC"/>
    <property type="match status" value="1"/>
</dbReference>
<keyword evidence="5" id="KW-0418">Kinase</keyword>
<dbReference type="GO" id="GO:0000160">
    <property type="term" value="P:phosphorelay signal transduction system"/>
    <property type="evidence" value="ECO:0007669"/>
    <property type="project" value="UniProtKB-KW"/>
</dbReference>
<evidence type="ECO:0000256" key="5">
    <source>
        <dbReference type="ARBA" id="ARBA00022777"/>
    </source>
</evidence>
<keyword evidence="6" id="KW-0902">Two-component regulatory system</keyword>
<dbReference type="Pfam" id="PF02518">
    <property type="entry name" value="HATPase_c"/>
    <property type="match status" value="1"/>
</dbReference>
<dbReference type="InterPro" id="IPR003594">
    <property type="entry name" value="HATPase_dom"/>
</dbReference>
<evidence type="ECO:0000313" key="11">
    <source>
        <dbReference type="Proteomes" id="UP000623509"/>
    </source>
</evidence>
<dbReference type="PROSITE" id="PS50109">
    <property type="entry name" value="HIS_KIN"/>
    <property type="match status" value="1"/>
</dbReference>
<dbReference type="InterPro" id="IPR036890">
    <property type="entry name" value="HATPase_C_sf"/>
</dbReference>
<keyword evidence="8" id="KW-0547">Nucleotide-binding</keyword>
<evidence type="ECO:0000256" key="1">
    <source>
        <dbReference type="ARBA" id="ARBA00000085"/>
    </source>
</evidence>
<dbReference type="PANTHER" id="PTHR44936:SF9">
    <property type="entry name" value="SENSOR PROTEIN CREC"/>
    <property type="match status" value="1"/>
</dbReference>
<keyword evidence="3" id="KW-0597">Phosphoprotein</keyword>
<dbReference type="InterPro" id="IPR050980">
    <property type="entry name" value="2C_sensor_his_kinase"/>
</dbReference>
<dbReference type="Gene3D" id="3.30.565.10">
    <property type="entry name" value="Histidine kinase-like ATPase, C-terminal domain"/>
    <property type="match status" value="1"/>
</dbReference>
<comment type="catalytic activity">
    <reaction evidence="1">
        <text>ATP + protein L-histidine = ADP + protein N-phospho-L-histidine.</text>
        <dbReference type="EC" id="2.7.13.3"/>
    </reaction>
</comment>
<evidence type="ECO:0000313" key="9">
    <source>
        <dbReference type="EMBL" id="PAS91362.1"/>
    </source>
</evidence>
<evidence type="ECO:0000256" key="4">
    <source>
        <dbReference type="ARBA" id="ARBA00022679"/>
    </source>
</evidence>
<sequence>MSHAPISGYCEHALALQSVFTHVVSQTLDDAHEHDLHLRHVNTRLRVIADESMLSRALGCLLSHAVEVTPSGGVLLGCRARGGHVVIEVWDSRPGIPQAQRADLFTPGTAYGQNLTDRGLGLVLAHRLSSAMAGQLSVYCSAAGGCVMRLVLPQAPK</sequence>
<evidence type="ECO:0000256" key="2">
    <source>
        <dbReference type="ARBA" id="ARBA00012438"/>
    </source>
</evidence>
<dbReference type="EMBL" id="MDUX01000096">
    <property type="protein sequence ID" value="KAF7597754.1"/>
    <property type="molecule type" value="Genomic_DNA"/>
</dbReference>
<keyword evidence="11" id="KW-1185">Reference proteome</keyword>
<dbReference type="GO" id="GO:0005524">
    <property type="term" value="F:ATP binding"/>
    <property type="evidence" value="ECO:0007669"/>
    <property type="project" value="UniProtKB-KW"/>
</dbReference>
<evidence type="ECO:0000259" key="7">
    <source>
        <dbReference type="PROSITE" id="PS50109"/>
    </source>
</evidence>
<dbReference type="SUPFAM" id="SSF55874">
    <property type="entry name" value="ATPase domain of HSP90 chaperone/DNA topoisomerase II/histidine kinase"/>
    <property type="match status" value="1"/>
</dbReference>
<dbReference type="EMBL" id="NMRN01000096">
    <property type="protein sequence ID" value="PAS91362.1"/>
    <property type="molecule type" value="Genomic_DNA"/>
</dbReference>
<evidence type="ECO:0000313" key="10">
    <source>
        <dbReference type="Proteomes" id="UP000216107"/>
    </source>
</evidence>
<dbReference type="InterPro" id="IPR005467">
    <property type="entry name" value="His_kinase_dom"/>
</dbReference>
<evidence type="ECO:0000313" key="8">
    <source>
        <dbReference type="EMBL" id="KAF7597754.1"/>
    </source>
</evidence>